<keyword evidence="10" id="KW-1185">Reference proteome</keyword>
<dbReference type="STRING" id="284811.Q74ZR1"/>
<gene>
    <name evidence="9" type="ORF">AGOS_AGR137W</name>
</gene>
<evidence type="ECO:0000256" key="5">
    <source>
        <dbReference type="ARBA" id="ARBA00023204"/>
    </source>
</evidence>
<feature type="region of interest" description="Disordered" evidence="7">
    <location>
        <begin position="298"/>
        <end position="319"/>
    </location>
</feature>
<feature type="domain" description="RecA family profile 1" evidence="8">
    <location>
        <begin position="14"/>
        <end position="175"/>
    </location>
</feature>
<dbReference type="AlphaFoldDB" id="Q74ZR1"/>
<feature type="compositionally biased region" description="Polar residues" evidence="7">
    <location>
        <begin position="434"/>
        <end position="443"/>
    </location>
</feature>
<dbReference type="OrthoDB" id="5957327at2759"/>
<dbReference type="Pfam" id="PF06745">
    <property type="entry name" value="ATPase"/>
    <property type="match status" value="1"/>
</dbReference>
<dbReference type="InterPro" id="IPR020588">
    <property type="entry name" value="RecA_ATP-bd"/>
</dbReference>
<keyword evidence="4" id="KW-0067">ATP-binding</keyword>
<evidence type="ECO:0000256" key="7">
    <source>
        <dbReference type="SAM" id="MobiDB-lite"/>
    </source>
</evidence>
<dbReference type="GO" id="GO:0000707">
    <property type="term" value="P:meiotic DNA recombinase assembly"/>
    <property type="evidence" value="ECO:0000318"/>
    <property type="project" value="GO_Central"/>
</dbReference>
<dbReference type="GO" id="GO:0140664">
    <property type="term" value="F:ATP-dependent DNA damage sensor activity"/>
    <property type="evidence" value="ECO:0007669"/>
    <property type="project" value="InterPro"/>
</dbReference>
<dbReference type="HOGENOM" id="CLU_542875_0_0_1"/>
<dbReference type="GO" id="GO:0005657">
    <property type="term" value="C:replication fork"/>
    <property type="evidence" value="ECO:0000318"/>
    <property type="project" value="GO_Central"/>
</dbReference>
<dbReference type="InterPro" id="IPR027417">
    <property type="entry name" value="P-loop_NTPase"/>
</dbReference>
<evidence type="ECO:0000259" key="8">
    <source>
        <dbReference type="PROSITE" id="PS50162"/>
    </source>
</evidence>
<evidence type="ECO:0000256" key="2">
    <source>
        <dbReference type="ARBA" id="ARBA00022741"/>
    </source>
</evidence>
<proteinExistence type="predicted"/>
<dbReference type="KEGG" id="ago:AGOS_AGR137W"/>
<evidence type="ECO:0000313" key="9">
    <source>
        <dbReference type="EMBL" id="AAS54627.1"/>
    </source>
</evidence>
<dbReference type="RefSeq" id="NP_986803.1">
    <property type="nucleotide sequence ID" value="NM_211865.1"/>
</dbReference>
<dbReference type="eggNOG" id="ENOG502RTRR">
    <property type="taxonomic scope" value="Eukaryota"/>
</dbReference>
<protein>
    <submittedName>
        <fullName evidence="9">AGR137Wp</fullName>
    </submittedName>
</protein>
<reference evidence="9 10" key="1">
    <citation type="journal article" date="2004" name="Science">
        <title>The Ashbya gossypii genome as a tool for mapping the ancient Saccharomyces cerevisiae genome.</title>
        <authorList>
            <person name="Dietrich F.S."/>
            <person name="Voegeli S."/>
            <person name="Brachat S."/>
            <person name="Lerch A."/>
            <person name="Gates K."/>
            <person name="Steiner S."/>
            <person name="Mohr C."/>
            <person name="Pohlmann R."/>
            <person name="Luedi P."/>
            <person name="Choi S."/>
            <person name="Wing R.A."/>
            <person name="Flavier A."/>
            <person name="Gaffney T.D."/>
            <person name="Philippsen P."/>
        </authorList>
    </citation>
    <scope>NUCLEOTIDE SEQUENCE [LARGE SCALE GENOMIC DNA]</scope>
    <source>
        <strain evidence="10">ATCC 10895 / CBS 109.51 / FGSC 9923 / NRRL Y-1056</strain>
    </source>
</reference>
<dbReference type="Proteomes" id="UP000000591">
    <property type="component" value="Chromosome VII"/>
</dbReference>
<evidence type="ECO:0000256" key="4">
    <source>
        <dbReference type="ARBA" id="ARBA00022840"/>
    </source>
</evidence>
<sequence>MSVGVSLSQLLQEGAEPLTTGIPQLDDALGAGLDPRSIYEVFGPPGIGKTLFGLQVIRCNRGKRVLVVDTHKRTPLDRLLPTEPSADDIEPHVVRLTKFAQLVYFFQELRTAYDLIIIEGLSQVLIDYLHGRMRHPMPSDTTLHGVKTRQLIALLSLLTRYVTQHHSCVLLLNDAMNTAYQDYSDHPLVAVDVDRGPFLVRAERRRHVQTLKSALVANASVGGKDAKWEVFVRCRIGLFWDWDRPAPGVPADRRVPPKIRIAVVLPLAASAAAHSVVKLKIDSSGALAALQSQVAASAAQPLEPDPTESRASTPAVQFPPSSLSAIAGTPTPTPPPLAARSETLTDAWLPNLAAGESATGLVTPTFEQDMQPAPRRCASEGPAHRELISSGPFVASHSQPTRPPSMLEKSRHPKKPKVAEHALRSTMAYEMNQRSEAEQNNCCGANHNVDQQDRTSGSPRERFSLSPAIIGERPATPDCEEGIVLTSVSCSARRESVVDDSEG</sequence>
<dbReference type="GO" id="GO:0033065">
    <property type="term" value="C:Rad51C-XRCC3 complex"/>
    <property type="evidence" value="ECO:0000318"/>
    <property type="project" value="GO_Central"/>
</dbReference>
<dbReference type="PANTHER" id="PTHR46239:SF1">
    <property type="entry name" value="DNA REPAIR PROTEIN RAD51 HOMOLOG 3"/>
    <property type="match status" value="1"/>
</dbReference>
<evidence type="ECO:0000256" key="1">
    <source>
        <dbReference type="ARBA" id="ARBA00004123"/>
    </source>
</evidence>
<dbReference type="PANTHER" id="PTHR46239">
    <property type="entry name" value="DNA REPAIR PROTEIN RAD51 HOMOLOG 3 RAD51C"/>
    <property type="match status" value="1"/>
</dbReference>
<keyword evidence="6" id="KW-0539">Nucleus</keyword>
<accession>Q74ZR1</accession>
<dbReference type="GO" id="GO:0005524">
    <property type="term" value="F:ATP binding"/>
    <property type="evidence" value="ECO:0007669"/>
    <property type="project" value="UniProtKB-KW"/>
</dbReference>
<dbReference type="GO" id="GO:0033063">
    <property type="term" value="C:Rad51B-Rad51C-Rad51D-XRCC2 complex"/>
    <property type="evidence" value="ECO:0000318"/>
    <property type="project" value="GO_Central"/>
</dbReference>
<keyword evidence="2" id="KW-0547">Nucleotide-binding</keyword>
<dbReference type="InParanoid" id="Q74ZR1"/>
<dbReference type="GeneID" id="4623105"/>
<dbReference type="Gene3D" id="3.40.50.300">
    <property type="entry name" value="P-loop containing nucleotide triphosphate hydrolases"/>
    <property type="match status" value="1"/>
</dbReference>
<dbReference type="PROSITE" id="PS50162">
    <property type="entry name" value="RECA_2"/>
    <property type="match status" value="1"/>
</dbReference>
<dbReference type="InterPro" id="IPR052093">
    <property type="entry name" value="HR_Repair_Mediator"/>
</dbReference>
<reference evidence="10" key="2">
    <citation type="journal article" date="2013" name="G3 (Bethesda)">
        <title>Genomes of Ashbya fungi isolated from insects reveal four mating-type loci, numerous translocations, lack of transposons, and distinct gene duplications.</title>
        <authorList>
            <person name="Dietrich F.S."/>
            <person name="Voegeli S."/>
            <person name="Kuo S."/>
            <person name="Philippsen P."/>
        </authorList>
    </citation>
    <scope>GENOME REANNOTATION</scope>
    <source>
        <strain evidence="10">ATCC 10895 / CBS 109.51 / FGSC 9923 / NRRL Y-1056</strain>
    </source>
</reference>
<feature type="region of interest" description="Disordered" evidence="7">
    <location>
        <begin position="393"/>
        <end position="417"/>
    </location>
</feature>
<dbReference type="SUPFAM" id="SSF52540">
    <property type="entry name" value="P-loop containing nucleoside triphosphate hydrolases"/>
    <property type="match status" value="1"/>
</dbReference>
<feature type="compositionally biased region" description="Polar residues" evidence="7">
    <location>
        <begin position="309"/>
        <end position="319"/>
    </location>
</feature>
<evidence type="ECO:0000256" key="3">
    <source>
        <dbReference type="ARBA" id="ARBA00022763"/>
    </source>
</evidence>
<evidence type="ECO:0000256" key="6">
    <source>
        <dbReference type="ARBA" id="ARBA00023242"/>
    </source>
</evidence>
<feature type="region of interest" description="Disordered" evidence="7">
    <location>
        <begin position="434"/>
        <end position="462"/>
    </location>
</feature>
<evidence type="ECO:0000313" key="10">
    <source>
        <dbReference type="Proteomes" id="UP000000591"/>
    </source>
</evidence>
<comment type="subcellular location">
    <subcellularLocation>
        <location evidence="1">Nucleus</location>
    </subcellularLocation>
</comment>
<keyword evidence="3" id="KW-0227">DNA damage</keyword>
<keyword evidence="5" id="KW-0234">DNA repair</keyword>
<dbReference type="GO" id="GO:0007131">
    <property type="term" value="P:reciprocal meiotic recombination"/>
    <property type="evidence" value="ECO:0000318"/>
    <property type="project" value="GO_Central"/>
</dbReference>
<dbReference type="InterPro" id="IPR014774">
    <property type="entry name" value="KaiC-like_dom"/>
</dbReference>
<dbReference type="EMBL" id="AE016820">
    <property type="protein sequence ID" value="AAS54627.1"/>
    <property type="molecule type" value="Genomic_DNA"/>
</dbReference>
<name>Q74ZR1_EREGS</name>
<dbReference type="GO" id="GO:0003677">
    <property type="term" value="F:DNA binding"/>
    <property type="evidence" value="ECO:0007669"/>
    <property type="project" value="InterPro"/>
</dbReference>
<organism evidence="9 10">
    <name type="scientific">Eremothecium gossypii (strain ATCC 10895 / CBS 109.51 / FGSC 9923 / NRRL Y-1056)</name>
    <name type="common">Yeast</name>
    <name type="synonym">Ashbya gossypii</name>
    <dbReference type="NCBI Taxonomy" id="284811"/>
    <lineage>
        <taxon>Eukaryota</taxon>
        <taxon>Fungi</taxon>
        <taxon>Dikarya</taxon>
        <taxon>Ascomycota</taxon>
        <taxon>Saccharomycotina</taxon>
        <taxon>Saccharomycetes</taxon>
        <taxon>Saccharomycetales</taxon>
        <taxon>Saccharomycetaceae</taxon>
        <taxon>Eremothecium</taxon>
    </lineage>
</organism>